<gene>
    <name evidence="1" type="ORF">GO988_19455</name>
</gene>
<dbReference type="Proteomes" id="UP000441336">
    <property type="component" value="Unassembled WGS sequence"/>
</dbReference>
<name>A0A7K1TJE2_9BACT</name>
<dbReference type="AlphaFoldDB" id="A0A7K1TJE2"/>
<dbReference type="RefSeq" id="WP_157568696.1">
    <property type="nucleotide sequence ID" value="NZ_WQKZ01000005.1"/>
</dbReference>
<keyword evidence="2" id="KW-1185">Reference proteome</keyword>
<evidence type="ECO:0000313" key="2">
    <source>
        <dbReference type="Proteomes" id="UP000441336"/>
    </source>
</evidence>
<organism evidence="1 2">
    <name type="scientific">Hymenobacter ginkgonis</name>
    <dbReference type="NCBI Taxonomy" id="2682976"/>
    <lineage>
        <taxon>Bacteria</taxon>
        <taxon>Pseudomonadati</taxon>
        <taxon>Bacteroidota</taxon>
        <taxon>Cytophagia</taxon>
        <taxon>Cytophagales</taxon>
        <taxon>Hymenobacteraceae</taxon>
        <taxon>Hymenobacter</taxon>
    </lineage>
</organism>
<protein>
    <submittedName>
        <fullName evidence="1">Uncharacterized protein</fullName>
    </submittedName>
</protein>
<sequence length="64" mass="7132">MQPNTSLPPADDQQPANDHFLEDMVALTGLFTPEVIWHEEEKLDDLDEQAALAQKNQPAPPAHD</sequence>
<comment type="caution">
    <text evidence="1">The sequence shown here is derived from an EMBL/GenBank/DDBJ whole genome shotgun (WGS) entry which is preliminary data.</text>
</comment>
<proteinExistence type="predicted"/>
<accession>A0A7K1TJE2</accession>
<dbReference type="EMBL" id="WQKZ01000005">
    <property type="protein sequence ID" value="MVN78514.1"/>
    <property type="molecule type" value="Genomic_DNA"/>
</dbReference>
<evidence type="ECO:0000313" key="1">
    <source>
        <dbReference type="EMBL" id="MVN78514.1"/>
    </source>
</evidence>
<reference evidence="1 2" key="1">
    <citation type="submission" date="2019-12" db="EMBL/GenBank/DDBJ databases">
        <title>Hymenobacter sp. HMF4947 Genome sequencing and assembly.</title>
        <authorList>
            <person name="Kang H."/>
            <person name="Cha I."/>
            <person name="Kim H."/>
            <person name="Joh K."/>
        </authorList>
    </citation>
    <scope>NUCLEOTIDE SEQUENCE [LARGE SCALE GENOMIC DNA]</scope>
    <source>
        <strain evidence="1 2">HMF4947</strain>
    </source>
</reference>